<dbReference type="VEuPathDB" id="VectorBase:LOC119168643"/>
<evidence type="ECO:0000313" key="15">
    <source>
        <dbReference type="EMBL" id="KAH8039498.1"/>
    </source>
</evidence>
<comment type="cofactor">
    <cofactor evidence="1">
        <name>heme</name>
        <dbReference type="ChEBI" id="CHEBI:30413"/>
    </cofactor>
</comment>
<keyword evidence="12 14" id="KW-0472">Membrane</keyword>
<accession>A0A9J6EYH3</accession>
<keyword evidence="9" id="KW-0560">Oxidoreductase</keyword>
<proteinExistence type="inferred from homology"/>
<evidence type="ECO:0008006" key="17">
    <source>
        <dbReference type="Google" id="ProtNLM"/>
    </source>
</evidence>
<name>A0A9J6EYH3_RHIMP</name>
<evidence type="ECO:0000256" key="1">
    <source>
        <dbReference type="ARBA" id="ARBA00001971"/>
    </source>
</evidence>
<dbReference type="InterPro" id="IPR050476">
    <property type="entry name" value="Insect_CytP450_Detox"/>
</dbReference>
<keyword evidence="7" id="KW-0256">Endoplasmic reticulum</keyword>
<reference evidence="15" key="1">
    <citation type="journal article" date="2020" name="Cell">
        <title>Large-Scale Comparative Analyses of Tick Genomes Elucidate Their Genetic Diversity and Vector Capacities.</title>
        <authorList>
            <consortium name="Tick Genome and Microbiome Consortium (TIGMIC)"/>
            <person name="Jia N."/>
            <person name="Wang J."/>
            <person name="Shi W."/>
            <person name="Du L."/>
            <person name="Sun Y."/>
            <person name="Zhan W."/>
            <person name="Jiang J.F."/>
            <person name="Wang Q."/>
            <person name="Zhang B."/>
            <person name="Ji P."/>
            <person name="Bell-Sakyi L."/>
            <person name="Cui X.M."/>
            <person name="Yuan T.T."/>
            <person name="Jiang B.G."/>
            <person name="Yang W.F."/>
            <person name="Lam T.T."/>
            <person name="Chang Q.C."/>
            <person name="Ding S.J."/>
            <person name="Wang X.J."/>
            <person name="Zhu J.G."/>
            <person name="Ruan X.D."/>
            <person name="Zhao L."/>
            <person name="Wei J.T."/>
            <person name="Ye R.Z."/>
            <person name="Que T.C."/>
            <person name="Du C.H."/>
            <person name="Zhou Y.H."/>
            <person name="Cheng J.X."/>
            <person name="Dai P.F."/>
            <person name="Guo W.B."/>
            <person name="Han X.H."/>
            <person name="Huang E.J."/>
            <person name="Li L.F."/>
            <person name="Wei W."/>
            <person name="Gao Y.C."/>
            <person name="Liu J.Z."/>
            <person name="Shao H.Z."/>
            <person name="Wang X."/>
            <person name="Wang C.C."/>
            <person name="Yang T.C."/>
            <person name="Huo Q.B."/>
            <person name="Li W."/>
            <person name="Chen H.Y."/>
            <person name="Chen S.E."/>
            <person name="Zhou L.G."/>
            <person name="Ni X.B."/>
            <person name="Tian J.H."/>
            <person name="Sheng Y."/>
            <person name="Liu T."/>
            <person name="Pan Y.S."/>
            <person name="Xia L.Y."/>
            <person name="Li J."/>
            <person name="Zhao F."/>
            <person name="Cao W.C."/>
        </authorList>
    </citation>
    <scope>NUCLEOTIDE SEQUENCE</scope>
    <source>
        <strain evidence="15">Rmic-2018</strain>
    </source>
</reference>
<keyword evidence="10" id="KW-0408">Iron</keyword>
<keyword evidence="11" id="KW-0503">Monooxygenase</keyword>
<evidence type="ECO:0000256" key="14">
    <source>
        <dbReference type="SAM" id="Phobius"/>
    </source>
</evidence>
<dbReference type="GO" id="GO:0005506">
    <property type="term" value="F:iron ion binding"/>
    <property type="evidence" value="ECO:0007669"/>
    <property type="project" value="InterPro"/>
</dbReference>
<dbReference type="InterPro" id="IPR001128">
    <property type="entry name" value="Cyt_P450"/>
</dbReference>
<keyword evidence="14" id="KW-1133">Transmembrane helix</keyword>
<dbReference type="Gene3D" id="1.10.630.10">
    <property type="entry name" value="Cytochrome P450"/>
    <property type="match status" value="1"/>
</dbReference>
<dbReference type="PRINTS" id="PR00463">
    <property type="entry name" value="EP450I"/>
</dbReference>
<keyword evidence="8" id="KW-0492">Microsome</keyword>
<dbReference type="Proteomes" id="UP000821866">
    <property type="component" value="Chromosome 1"/>
</dbReference>
<evidence type="ECO:0000256" key="13">
    <source>
        <dbReference type="SAM" id="MobiDB-lite"/>
    </source>
</evidence>
<evidence type="ECO:0000256" key="12">
    <source>
        <dbReference type="ARBA" id="ARBA00023136"/>
    </source>
</evidence>
<feature type="region of interest" description="Disordered" evidence="13">
    <location>
        <begin position="300"/>
        <end position="321"/>
    </location>
</feature>
<sequence length="321" mass="35812">MGLTKNQVLAQAVLFFVAGYDTTTIAMSMAVYYLAQHKHIQERLIEEIEDVRKNQSDITYEVVMGLEYLDAVCSEVLRMNPPVQMTYRTCVESTVLGNIAIDKGTFIRIPIFAMQHDEKYFVEPDVFNPDSSNQLPMQASENVTNSPSLVASRHDQRRCSDALSDYEAAATRTRSDSQATTKARHWCPARTPRRTTKTSTARPRRRTPQLPRMRRTPRPPQDGTTGRREIGEDACADAGPENVNAAQSVVMVGVLSRNEPDDLLGGKMDIGKCRTSEKEVAGVAADAMCGSAAWRRDSEKALNDANGELQRAKKKKEKKEQ</sequence>
<reference evidence="15" key="2">
    <citation type="submission" date="2021-09" db="EMBL/GenBank/DDBJ databases">
        <authorList>
            <person name="Jia N."/>
            <person name="Wang J."/>
            <person name="Shi W."/>
            <person name="Du L."/>
            <person name="Sun Y."/>
            <person name="Zhan W."/>
            <person name="Jiang J."/>
            <person name="Wang Q."/>
            <person name="Zhang B."/>
            <person name="Ji P."/>
            <person name="Sakyi L.B."/>
            <person name="Cui X."/>
            <person name="Yuan T."/>
            <person name="Jiang B."/>
            <person name="Yang W."/>
            <person name="Lam T.T.-Y."/>
            <person name="Chang Q."/>
            <person name="Ding S."/>
            <person name="Wang X."/>
            <person name="Zhu J."/>
            <person name="Ruan X."/>
            <person name="Zhao L."/>
            <person name="Wei J."/>
            <person name="Que T."/>
            <person name="Du C."/>
            <person name="Cheng J."/>
            <person name="Dai P."/>
            <person name="Han X."/>
            <person name="Huang E."/>
            <person name="Gao Y."/>
            <person name="Liu J."/>
            <person name="Shao H."/>
            <person name="Ye R."/>
            <person name="Li L."/>
            <person name="Wei W."/>
            <person name="Wang X."/>
            <person name="Wang C."/>
            <person name="Huo Q."/>
            <person name="Li W."/>
            <person name="Guo W."/>
            <person name="Chen H."/>
            <person name="Chen S."/>
            <person name="Zhou L."/>
            <person name="Zhou L."/>
            <person name="Ni X."/>
            <person name="Tian J."/>
            <person name="Zhou Y."/>
            <person name="Sheng Y."/>
            <person name="Liu T."/>
            <person name="Pan Y."/>
            <person name="Xia L."/>
            <person name="Li J."/>
            <person name="Zhao F."/>
            <person name="Cao W."/>
        </authorList>
    </citation>
    <scope>NUCLEOTIDE SEQUENCE</scope>
    <source>
        <strain evidence="15">Rmic-2018</strain>
        <tissue evidence="15">Larvae</tissue>
    </source>
</reference>
<feature type="compositionally biased region" description="Basic residues" evidence="13">
    <location>
        <begin position="182"/>
        <end position="217"/>
    </location>
</feature>
<keyword evidence="6" id="KW-0479">Metal-binding</keyword>
<evidence type="ECO:0000256" key="6">
    <source>
        <dbReference type="ARBA" id="ARBA00022723"/>
    </source>
</evidence>
<dbReference type="AlphaFoldDB" id="A0A9J6EYH3"/>
<dbReference type="InterPro" id="IPR002401">
    <property type="entry name" value="Cyt_P450_E_grp-I"/>
</dbReference>
<dbReference type="InterPro" id="IPR036396">
    <property type="entry name" value="Cyt_P450_sf"/>
</dbReference>
<dbReference type="Pfam" id="PF00067">
    <property type="entry name" value="p450"/>
    <property type="match status" value="1"/>
</dbReference>
<evidence type="ECO:0000256" key="11">
    <source>
        <dbReference type="ARBA" id="ARBA00023033"/>
    </source>
</evidence>
<comment type="caution">
    <text evidence="15">The sequence shown here is derived from an EMBL/GenBank/DDBJ whole genome shotgun (WGS) entry which is preliminary data.</text>
</comment>
<dbReference type="SUPFAM" id="SSF48264">
    <property type="entry name" value="Cytochrome P450"/>
    <property type="match status" value="1"/>
</dbReference>
<dbReference type="GO" id="GO:0004497">
    <property type="term" value="F:monooxygenase activity"/>
    <property type="evidence" value="ECO:0007669"/>
    <property type="project" value="UniProtKB-KW"/>
</dbReference>
<evidence type="ECO:0000256" key="3">
    <source>
        <dbReference type="ARBA" id="ARBA00004406"/>
    </source>
</evidence>
<evidence type="ECO:0000256" key="4">
    <source>
        <dbReference type="ARBA" id="ARBA00010617"/>
    </source>
</evidence>
<comment type="subcellular location">
    <subcellularLocation>
        <location evidence="3">Endoplasmic reticulum membrane</location>
        <topology evidence="3">Peripheral membrane protein</topology>
    </subcellularLocation>
    <subcellularLocation>
        <location evidence="2">Microsome membrane</location>
        <topology evidence="2">Peripheral membrane protein</topology>
    </subcellularLocation>
</comment>
<dbReference type="EMBL" id="JABSTU010000001">
    <property type="protein sequence ID" value="KAH8039498.1"/>
    <property type="molecule type" value="Genomic_DNA"/>
</dbReference>
<feature type="transmembrane region" description="Helical" evidence="14">
    <location>
        <begin position="12"/>
        <end position="35"/>
    </location>
</feature>
<evidence type="ECO:0000256" key="10">
    <source>
        <dbReference type="ARBA" id="ARBA00023004"/>
    </source>
</evidence>
<dbReference type="PANTHER" id="PTHR24292:SF54">
    <property type="entry name" value="CYP9F3-RELATED"/>
    <property type="match status" value="1"/>
</dbReference>
<dbReference type="GO" id="GO:0005789">
    <property type="term" value="C:endoplasmic reticulum membrane"/>
    <property type="evidence" value="ECO:0007669"/>
    <property type="project" value="UniProtKB-SubCell"/>
</dbReference>
<keyword evidence="16" id="KW-1185">Reference proteome</keyword>
<gene>
    <name evidence="15" type="ORF">HPB51_007400</name>
</gene>
<organism evidence="15 16">
    <name type="scientific">Rhipicephalus microplus</name>
    <name type="common">Cattle tick</name>
    <name type="synonym">Boophilus microplus</name>
    <dbReference type="NCBI Taxonomy" id="6941"/>
    <lineage>
        <taxon>Eukaryota</taxon>
        <taxon>Metazoa</taxon>
        <taxon>Ecdysozoa</taxon>
        <taxon>Arthropoda</taxon>
        <taxon>Chelicerata</taxon>
        <taxon>Arachnida</taxon>
        <taxon>Acari</taxon>
        <taxon>Parasitiformes</taxon>
        <taxon>Ixodida</taxon>
        <taxon>Ixodoidea</taxon>
        <taxon>Ixodidae</taxon>
        <taxon>Rhipicephalinae</taxon>
        <taxon>Rhipicephalus</taxon>
        <taxon>Boophilus</taxon>
    </lineage>
</organism>
<keyword evidence="5" id="KW-0349">Heme</keyword>
<keyword evidence="14" id="KW-0812">Transmembrane</keyword>
<evidence type="ECO:0000256" key="8">
    <source>
        <dbReference type="ARBA" id="ARBA00022848"/>
    </source>
</evidence>
<dbReference type="GO" id="GO:0016705">
    <property type="term" value="F:oxidoreductase activity, acting on paired donors, with incorporation or reduction of molecular oxygen"/>
    <property type="evidence" value="ECO:0007669"/>
    <property type="project" value="InterPro"/>
</dbReference>
<protein>
    <recommendedName>
        <fullName evidence="17">Cytochrome</fullName>
    </recommendedName>
</protein>
<dbReference type="GO" id="GO:0020037">
    <property type="term" value="F:heme binding"/>
    <property type="evidence" value="ECO:0007669"/>
    <property type="project" value="InterPro"/>
</dbReference>
<evidence type="ECO:0000256" key="2">
    <source>
        <dbReference type="ARBA" id="ARBA00004174"/>
    </source>
</evidence>
<dbReference type="PANTHER" id="PTHR24292">
    <property type="entry name" value="CYTOCHROME P450"/>
    <property type="match status" value="1"/>
</dbReference>
<evidence type="ECO:0000256" key="7">
    <source>
        <dbReference type="ARBA" id="ARBA00022824"/>
    </source>
</evidence>
<feature type="region of interest" description="Disordered" evidence="13">
    <location>
        <begin position="161"/>
        <end position="228"/>
    </location>
</feature>
<evidence type="ECO:0000313" key="16">
    <source>
        <dbReference type="Proteomes" id="UP000821866"/>
    </source>
</evidence>
<evidence type="ECO:0000256" key="5">
    <source>
        <dbReference type="ARBA" id="ARBA00022617"/>
    </source>
</evidence>
<feature type="compositionally biased region" description="Basic residues" evidence="13">
    <location>
        <begin position="312"/>
        <end position="321"/>
    </location>
</feature>
<comment type="similarity">
    <text evidence="4">Belongs to the cytochrome P450 family.</text>
</comment>
<evidence type="ECO:0000256" key="9">
    <source>
        <dbReference type="ARBA" id="ARBA00023002"/>
    </source>
</evidence>